<dbReference type="AlphaFoldDB" id="A0A552WX80"/>
<evidence type="ECO:0000256" key="1">
    <source>
        <dbReference type="SAM" id="Phobius"/>
    </source>
</evidence>
<evidence type="ECO:0000313" key="2">
    <source>
        <dbReference type="EMBL" id="TRW47407.1"/>
    </source>
</evidence>
<gene>
    <name evidence="2" type="ORF">FJ693_00980</name>
</gene>
<feature type="transmembrane region" description="Helical" evidence="1">
    <location>
        <begin position="21"/>
        <end position="43"/>
    </location>
</feature>
<reference evidence="2 3" key="1">
    <citation type="submission" date="2019-07" db="EMBL/GenBank/DDBJ databases">
        <title>Georgenia wutianyii sp. nov. and Georgenia *** sp. nov. isolated from plateau pika (Ochotona curzoniae) in the Qinghai-Tibet plateau of China.</title>
        <authorList>
            <person name="Tian Z."/>
        </authorList>
    </citation>
    <scope>NUCLEOTIDE SEQUENCE [LARGE SCALE GENOMIC DNA]</scope>
    <source>
        <strain evidence="2 3">Z446</strain>
    </source>
</reference>
<accession>A0A552WX80</accession>
<feature type="transmembrane region" description="Helical" evidence="1">
    <location>
        <begin position="63"/>
        <end position="85"/>
    </location>
</feature>
<sequence>MRTLRDNTTALDDSRLPVRAKLVAAWTSFMFLYVYVDILGFFVPGKIDDILVGVVFEYDISQTLLTAFLTLMAIPILMIVLSAMLPARASRITNIVVASVQVPYAAFNAVGESWTYFYGLAVVLEVIVLAVILRLAWTWPRRTASPATTATSLDREPLRTQHHA</sequence>
<dbReference type="EMBL" id="VJXR01000002">
    <property type="protein sequence ID" value="TRW47407.1"/>
    <property type="molecule type" value="Genomic_DNA"/>
</dbReference>
<evidence type="ECO:0000313" key="3">
    <source>
        <dbReference type="Proteomes" id="UP000318693"/>
    </source>
</evidence>
<keyword evidence="1" id="KW-0472">Membrane</keyword>
<protein>
    <submittedName>
        <fullName evidence="2">Uncharacterized protein</fullName>
    </submittedName>
</protein>
<name>A0A552WX80_9MICO</name>
<dbReference type="InterPro" id="IPR046289">
    <property type="entry name" value="DUF6326"/>
</dbReference>
<organism evidence="2 3">
    <name type="scientific">Georgenia yuyongxinii</name>
    <dbReference type="NCBI Taxonomy" id="2589797"/>
    <lineage>
        <taxon>Bacteria</taxon>
        <taxon>Bacillati</taxon>
        <taxon>Actinomycetota</taxon>
        <taxon>Actinomycetes</taxon>
        <taxon>Micrococcales</taxon>
        <taxon>Bogoriellaceae</taxon>
        <taxon>Georgenia</taxon>
    </lineage>
</organism>
<keyword evidence="1" id="KW-1133">Transmembrane helix</keyword>
<dbReference type="Pfam" id="PF19851">
    <property type="entry name" value="DUF6326"/>
    <property type="match status" value="1"/>
</dbReference>
<comment type="caution">
    <text evidence="2">The sequence shown here is derived from an EMBL/GenBank/DDBJ whole genome shotgun (WGS) entry which is preliminary data.</text>
</comment>
<dbReference type="RefSeq" id="WP_143416682.1">
    <property type="nucleotide sequence ID" value="NZ_VJXR01000002.1"/>
</dbReference>
<feature type="transmembrane region" description="Helical" evidence="1">
    <location>
        <begin position="116"/>
        <end position="137"/>
    </location>
</feature>
<keyword evidence="1" id="KW-0812">Transmembrane</keyword>
<keyword evidence="3" id="KW-1185">Reference proteome</keyword>
<dbReference type="Proteomes" id="UP000318693">
    <property type="component" value="Unassembled WGS sequence"/>
</dbReference>
<proteinExistence type="predicted"/>
<feature type="transmembrane region" description="Helical" evidence="1">
    <location>
        <begin position="92"/>
        <end position="110"/>
    </location>
</feature>